<dbReference type="FunFam" id="3.90.45.10:FF:000005">
    <property type="entry name" value="Peptide deformylase"/>
    <property type="match status" value="1"/>
</dbReference>
<dbReference type="Pfam" id="PF01327">
    <property type="entry name" value="Pep_deformylase"/>
    <property type="match status" value="1"/>
</dbReference>
<dbReference type="PATRIC" id="fig|1121290.3.peg.16"/>
<dbReference type="PIRSF" id="PIRSF004749">
    <property type="entry name" value="Pep_def"/>
    <property type="match status" value="1"/>
</dbReference>
<comment type="function">
    <text evidence="6">Removes the formyl group from the N-terminal Met of newly synthesized proteins. Requires at least a dipeptide for an efficient rate of reaction. N-terminal L-methionine is a prerequisite for activity but the enzyme has broad specificity at other positions.</text>
</comment>
<keyword evidence="8" id="KW-1185">Reference proteome</keyword>
<feature type="binding site" evidence="6">
    <location>
        <position position="134"/>
    </location>
    <ligand>
        <name>Fe cation</name>
        <dbReference type="ChEBI" id="CHEBI:24875"/>
    </ligand>
</feature>
<keyword evidence="3 6" id="KW-0378">Hydrolase</keyword>
<proteinExistence type="inferred from homology"/>
<comment type="catalytic activity">
    <reaction evidence="6">
        <text>N-terminal N-formyl-L-methionyl-[peptide] + H2O = N-terminal L-methionyl-[peptide] + formate</text>
        <dbReference type="Rhea" id="RHEA:24420"/>
        <dbReference type="Rhea" id="RHEA-COMP:10639"/>
        <dbReference type="Rhea" id="RHEA-COMP:10640"/>
        <dbReference type="ChEBI" id="CHEBI:15377"/>
        <dbReference type="ChEBI" id="CHEBI:15740"/>
        <dbReference type="ChEBI" id="CHEBI:49298"/>
        <dbReference type="ChEBI" id="CHEBI:64731"/>
        <dbReference type="EC" id="3.5.1.88"/>
    </reaction>
</comment>
<dbReference type="InterPro" id="IPR036821">
    <property type="entry name" value="Peptide_deformylase_sf"/>
</dbReference>
<dbReference type="GO" id="GO:0042586">
    <property type="term" value="F:peptide deformylase activity"/>
    <property type="evidence" value="ECO:0007669"/>
    <property type="project" value="UniProtKB-UniRule"/>
</dbReference>
<name>A0A1E8F2T6_9CLOT</name>
<keyword evidence="4 6" id="KW-0648">Protein biosynthesis</keyword>
<evidence type="ECO:0000256" key="1">
    <source>
        <dbReference type="ARBA" id="ARBA00010759"/>
    </source>
</evidence>
<evidence type="ECO:0000256" key="2">
    <source>
        <dbReference type="ARBA" id="ARBA00022723"/>
    </source>
</evidence>
<feature type="active site" evidence="6">
    <location>
        <position position="131"/>
    </location>
</feature>
<dbReference type="EMBL" id="LZFO01000001">
    <property type="protein sequence ID" value="OFI07668.1"/>
    <property type="molecule type" value="Genomic_DNA"/>
</dbReference>
<dbReference type="NCBIfam" id="NF001159">
    <property type="entry name" value="PRK00150.1-3"/>
    <property type="match status" value="1"/>
</dbReference>
<evidence type="ECO:0000313" key="8">
    <source>
        <dbReference type="Proteomes" id="UP000175744"/>
    </source>
</evidence>
<protein>
    <recommendedName>
        <fullName evidence="6">Peptide deformylase</fullName>
        <shortName evidence="6">PDF</shortName>
        <ecNumber evidence="6">3.5.1.88</ecNumber>
    </recommendedName>
    <alternativeName>
        <fullName evidence="6">Polypeptide deformylase</fullName>
    </alternativeName>
</protein>
<feature type="binding site" evidence="6">
    <location>
        <position position="88"/>
    </location>
    <ligand>
        <name>Fe cation</name>
        <dbReference type="ChEBI" id="CHEBI:24875"/>
    </ligand>
</feature>
<dbReference type="PANTHER" id="PTHR10458:SF22">
    <property type="entry name" value="PEPTIDE DEFORMYLASE"/>
    <property type="match status" value="1"/>
</dbReference>
<organism evidence="7 8">
    <name type="scientific">Clostridium acetireducens DSM 10703</name>
    <dbReference type="NCBI Taxonomy" id="1121290"/>
    <lineage>
        <taxon>Bacteria</taxon>
        <taxon>Bacillati</taxon>
        <taxon>Bacillota</taxon>
        <taxon>Clostridia</taxon>
        <taxon>Eubacteriales</taxon>
        <taxon>Clostridiaceae</taxon>
        <taxon>Clostridium</taxon>
    </lineage>
</organism>
<evidence type="ECO:0000256" key="6">
    <source>
        <dbReference type="HAMAP-Rule" id="MF_00163"/>
    </source>
</evidence>
<dbReference type="PANTHER" id="PTHR10458">
    <property type="entry name" value="PEPTIDE DEFORMYLASE"/>
    <property type="match status" value="1"/>
</dbReference>
<dbReference type="GO" id="GO:0046872">
    <property type="term" value="F:metal ion binding"/>
    <property type="evidence" value="ECO:0007669"/>
    <property type="project" value="UniProtKB-KW"/>
</dbReference>
<evidence type="ECO:0000256" key="4">
    <source>
        <dbReference type="ARBA" id="ARBA00022917"/>
    </source>
</evidence>
<dbReference type="STRING" id="1121290.CLAOCE_00160"/>
<dbReference type="CDD" id="cd00487">
    <property type="entry name" value="Pep_deformylase"/>
    <property type="match status" value="1"/>
</dbReference>
<gene>
    <name evidence="6 7" type="primary">def</name>
    <name evidence="7" type="ORF">CLOACE_00160</name>
</gene>
<dbReference type="OrthoDB" id="9784988at2"/>
<comment type="caution">
    <text evidence="7">The sequence shown here is derived from an EMBL/GenBank/DDBJ whole genome shotgun (WGS) entry which is preliminary data.</text>
</comment>
<comment type="cofactor">
    <cofactor evidence="6">
        <name>Fe(2+)</name>
        <dbReference type="ChEBI" id="CHEBI:29033"/>
    </cofactor>
    <text evidence="6">Binds 1 Fe(2+) ion.</text>
</comment>
<dbReference type="RefSeq" id="WP_070109005.1">
    <property type="nucleotide sequence ID" value="NZ_LZFO01000001.1"/>
</dbReference>
<dbReference type="AlphaFoldDB" id="A0A1E8F2T6"/>
<dbReference type="Gene3D" id="3.90.45.10">
    <property type="entry name" value="Peptide deformylase"/>
    <property type="match status" value="1"/>
</dbReference>
<comment type="similarity">
    <text evidence="1 6">Belongs to the polypeptide deformylase family.</text>
</comment>
<reference evidence="7 8" key="1">
    <citation type="submission" date="2016-06" db="EMBL/GenBank/DDBJ databases">
        <title>Genome sequence of Clostridium acetireducens DSM 10703.</title>
        <authorList>
            <person name="Poehlein A."/>
            <person name="Fluechter S."/>
            <person name="Duerre P."/>
            <person name="Daniel R."/>
        </authorList>
    </citation>
    <scope>NUCLEOTIDE SEQUENCE [LARGE SCALE GENOMIC DNA]</scope>
    <source>
        <strain evidence="7 8">DSM 10703</strain>
    </source>
</reference>
<keyword evidence="2 6" id="KW-0479">Metal-binding</keyword>
<dbReference type="Proteomes" id="UP000175744">
    <property type="component" value="Unassembled WGS sequence"/>
</dbReference>
<evidence type="ECO:0000256" key="5">
    <source>
        <dbReference type="ARBA" id="ARBA00023004"/>
    </source>
</evidence>
<feature type="binding site" evidence="6">
    <location>
        <position position="130"/>
    </location>
    <ligand>
        <name>Fe cation</name>
        <dbReference type="ChEBI" id="CHEBI:24875"/>
    </ligand>
</feature>
<dbReference type="PRINTS" id="PR01576">
    <property type="entry name" value="PDEFORMYLASE"/>
</dbReference>
<dbReference type="NCBIfam" id="TIGR00079">
    <property type="entry name" value="pept_deformyl"/>
    <property type="match status" value="1"/>
</dbReference>
<dbReference type="SUPFAM" id="SSF56420">
    <property type="entry name" value="Peptide deformylase"/>
    <property type="match status" value="1"/>
</dbReference>
<dbReference type="GO" id="GO:0006412">
    <property type="term" value="P:translation"/>
    <property type="evidence" value="ECO:0007669"/>
    <property type="project" value="UniProtKB-UniRule"/>
</dbReference>
<evidence type="ECO:0000256" key="3">
    <source>
        <dbReference type="ARBA" id="ARBA00022801"/>
    </source>
</evidence>
<evidence type="ECO:0000313" key="7">
    <source>
        <dbReference type="EMBL" id="OFI07668.1"/>
    </source>
</evidence>
<dbReference type="HAMAP" id="MF_00163">
    <property type="entry name" value="Pep_deformylase"/>
    <property type="match status" value="1"/>
</dbReference>
<dbReference type="EC" id="3.5.1.88" evidence="6"/>
<accession>A0A1E8F2T6</accession>
<keyword evidence="5 6" id="KW-0408">Iron</keyword>
<dbReference type="InterPro" id="IPR023635">
    <property type="entry name" value="Peptide_deformylase"/>
</dbReference>
<sequence length="150" mass="16755">MALRNIRKYGDEILRKKSREIKEIDDRILTLLDDMVETMYKNQGVGLAGPQVGILKRVVVIDVGQGPIYLVNPEIIEKQGSYLDAEGCLSVPGRQEFVERPEKVKVKALNREGKEVILEGSGLLARAFCHEIDHLNGVLFIDKIAKGANE</sequence>